<evidence type="ECO:0000313" key="19">
    <source>
        <dbReference type="Proteomes" id="UP000323166"/>
    </source>
</evidence>
<dbReference type="RefSeq" id="WP_166510653.1">
    <property type="nucleotide sequence ID" value="NZ_VNHM01000002.1"/>
</dbReference>
<evidence type="ECO:0000256" key="1">
    <source>
        <dbReference type="ARBA" id="ARBA00005194"/>
    </source>
</evidence>
<keyword evidence="19" id="KW-1185">Reference proteome</keyword>
<dbReference type="GO" id="GO:0006633">
    <property type="term" value="P:fatty acid biosynthetic process"/>
    <property type="evidence" value="ECO:0007669"/>
    <property type="project" value="UniProtKB-UniRule"/>
</dbReference>
<comment type="catalytic activity">
    <reaction evidence="12 14">
        <text>(9Z)-hexadecenoyl-[ACP] + malonyl-[ACP] + H(+) = 3-oxo-(11Z)-octadecenoyl-[ACP] + holo-[ACP] + CO2</text>
        <dbReference type="Rhea" id="RHEA:55040"/>
        <dbReference type="Rhea" id="RHEA-COMP:9623"/>
        <dbReference type="Rhea" id="RHEA-COMP:9685"/>
        <dbReference type="Rhea" id="RHEA-COMP:10800"/>
        <dbReference type="Rhea" id="RHEA-COMP:14074"/>
        <dbReference type="ChEBI" id="CHEBI:15378"/>
        <dbReference type="ChEBI" id="CHEBI:16526"/>
        <dbReference type="ChEBI" id="CHEBI:64479"/>
        <dbReference type="ChEBI" id="CHEBI:78449"/>
        <dbReference type="ChEBI" id="CHEBI:83989"/>
        <dbReference type="ChEBI" id="CHEBI:138538"/>
        <dbReference type="EC" id="2.3.1.179"/>
    </reaction>
</comment>
<feature type="active site" description="For beta-ketoacyl synthase activity" evidence="15">
    <location>
        <position position="163"/>
    </location>
</feature>
<dbReference type="InterPro" id="IPR017568">
    <property type="entry name" value="3-oxoacyl-ACP_synth-2"/>
</dbReference>
<comment type="similarity">
    <text evidence="2 14 16">Belongs to the thiolase-like superfamily. Beta-ketoacyl-ACP synthases family.</text>
</comment>
<sequence length="417" mass="43622">MFKRVVITGIGAVTPVGNNLDEFWNNLTGGVSGVGTISRFDTTGYSSKIAAEVKNFNPTDFIDRKEARRMDRFTHYALAATAMAVENAGLDVSKINGDRAGVILGSGVGGIETLEEQHRVLAERGPGRVSPFFIPMMISNMASGRIAINYGLRGCNVTTTSACASSANALGDAFKVIQHGQADIMISGGTEAPITPLAVAGFCSMKALSTRNDDPAGASRPFDTGRDGFVIAEGAVILVLEEMEHALARGAEILAEITGYGASCDAYHITAPDPVGTGAVLSMRLALDDAGLAPEEVDYINAHGTSTSLGDKLETLAIKEVFGIHAKNLAVSSTKSMTGHLLGAAGGLETAVCVLAIKKSVIPPTINLTHPDPDCDLDYVPNVARRADVAVALTNSFGFGGHNATLVIERFVAERNK</sequence>
<dbReference type="PIRSF" id="PIRSF000447">
    <property type="entry name" value="KAS_II"/>
    <property type="match status" value="1"/>
</dbReference>
<dbReference type="Gene3D" id="3.40.47.10">
    <property type="match status" value="1"/>
</dbReference>
<evidence type="ECO:0000256" key="4">
    <source>
        <dbReference type="ARBA" id="ARBA00014657"/>
    </source>
</evidence>
<dbReference type="UniPathway" id="UPA00094"/>
<evidence type="ECO:0000256" key="10">
    <source>
        <dbReference type="ARBA" id="ARBA00023315"/>
    </source>
</evidence>
<dbReference type="SMART" id="SM00825">
    <property type="entry name" value="PKS_KS"/>
    <property type="match status" value="1"/>
</dbReference>
<dbReference type="FunFam" id="3.40.47.10:FF:000018">
    <property type="entry name" value="3-oxoacyl-[acyl-carrier-protein] synthase 2"/>
    <property type="match status" value="1"/>
</dbReference>
<dbReference type="FunFam" id="3.40.47.10:FF:000015">
    <property type="entry name" value="3-oxoacyl-[acyl-carrier-protein] synthase, mitochondrial"/>
    <property type="match status" value="1"/>
</dbReference>
<proteinExistence type="inferred from homology"/>
<gene>
    <name evidence="18" type="ORF">LX24_00610</name>
</gene>
<keyword evidence="9 14" id="KW-0275">Fatty acid biosynthesis</keyword>
<name>A0A5S4ZWL9_9FIRM</name>
<dbReference type="EC" id="2.3.1.179" evidence="3 14"/>
<evidence type="ECO:0000256" key="6">
    <source>
        <dbReference type="ARBA" id="ARBA00022679"/>
    </source>
</evidence>
<dbReference type="PANTHER" id="PTHR11712:SF336">
    <property type="entry name" value="3-OXOACYL-[ACYL-CARRIER-PROTEIN] SYNTHASE, MITOCHONDRIAL"/>
    <property type="match status" value="1"/>
</dbReference>
<dbReference type="NCBIfam" id="TIGR03150">
    <property type="entry name" value="fabF"/>
    <property type="match status" value="1"/>
</dbReference>
<accession>A0A5S4ZWL9</accession>
<dbReference type="InterPro" id="IPR000794">
    <property type="entry name" value="Beta-ketoacyl_synthase"/>
</dbReference>
<evidence type="ECO:0000256" key="13">
    <source>
        <dbReference type="ARBA" id="ARBA00047659"/>
    </source>
</evidence>
<evidence type="ECO:0000256" key="3">
    <source>
        <dbReference type="ARBA" id="ARBA00012356"/>
    </source>
</evidence>
<dbReference type="GO" id="GO:0005829">
    <property type="term" value="C:cytosol"/>
    <property type="evidence" value="ECO:0007669"/>
    <property type="project" value="TreeGrafter"/>
</dbReference>
<dbReference type="AlphaFoldDB" id="A0A5S4ZWL9"/>
<protein>
    <recommendedName>
        <fullName evidence="4 14">3-oxoacyl-[acyl-carrier-protein] synthase 2</fullName>
        <ecNumber evidence="3 14">2.3.1.179</ecNumber>
    </recommendedName>
</protein>
<evidence type="ECO:0000256" key="8">
    <source>
        <dbReference type="ARBA" id="ARBA00023098"/>
    </source>
</evidence>
<dbReference type="PROSITE" id="PS00606">
    <property type="entry name" value="KS3_1"/>
    <property type="match status" value="1"/>
</dbReference>
<evidence type="ECO:0000256" key="2">
    <source>
        <dbReference type="ARBA" id="ARBA00008467"/>
    </source>
</evidence>
<evidence type="ECO:0000256" key="16">
    <source>
        <dbReference type="RuleBase" id="RU003694"/>
    </source>
</evidence>
<comment type="function">
    <text evidence="11 14">Involved in the type II fatty acid elongation cycle. Catalyzes the elongation of a wide range of acyl-ACP by the addition of two carbons from malonyl-ACP to an acyl acceptor. Can efficiently catalyze the conversion of palmitoleoyl-ACP (cis-hexadec-9-enoyl-ACP) to cis-vaccenoyl-ACP (cis-octadec-11-enoyl-ACP), an essential step in the thermal regulation of fatty acid composition.</text>
</comment>
<keyword evidence="5 14" id="KW-0444">Lipid biosynthesis</keyword>
<evidence type="ECO:0000256" key="7">
    <source>
        <dbReference type="ARBA" id="ARBA00022832"/>
    </source>
</evidence>
<evidence type="ECO:0000256" key="15">
    <source>
        <dbReference type="PIRSR" id="PIRSR000447-1"/>
    </source>
</evidence>
<evidence type="ECO:0000256" key="12">
    <source>
        <dbReference type="ARBA" id="ARBA00047318"/>
    </source>
</evidence>
<dbReference type="InterPro" id="IPR014030">
    <property type="entry name" value="Ketoacyl_synth_N"/>
</dbReference>
<dbReference type="SUPFAM" id="SSF53901">
    <property type="entry name" value="Thiolase-like"/>
    <property type="match status" value="2"/>
</dbReference>
<dbReference type="InterPro" id="IPR014031">
    <property type="entry name" value="Ketoacyl_synth_C"/>
</dbReference>
<dbReference type="InterPro" id="IPR018201">
    <property type="entry name" value="Ketoacyl_synth_AS"/>
</dbReference>
<dbReference type="NCBIfam" id="NF005589">
    <property type="entry name" value="PRK07314.1"/>
    <property type="match status" value="1"/>
</dbReference>
<evidence type="ECO:0000313" key="18">
    <source>
        <dbReference type="EMBL" id="TYO97415.1"/>
    </source>
</evidence>
<keyword evidence="8" id="KW-0443">Lipid metabolism</keyword>
<dbReference type="PROSITE" id="PS52004">
    <property type="entry name" value="KS3_2"/>
    <property type="match status" value="1"/>
</dbReference>
<dbReference type="InterPro" id="IPR016039">
    <property type="entry name" value="Thiolase-like"/>
</dbReference>
<evidence type="ECO:0000256" key="5">
    <source>
        <dbReference type="ARBA" id="ARBA00022516"/>
    </source>
</evidence>
<comment type="pathway">
    <text evidence="1 14">Lipid metabolism; fatty acid biosynthesis.</text>
</comment>
<dbReference type="EMBL" id="VNHM01000002">
    <property type="protein sequence ID" value="TYO97415.1"/>
    <property type="molecule type" value="Genomic_DNA"/>
</dbReference>
<evidence type="ECO:0000256" key="14">
    <source>
        <dbReference type="PIRNR" id="PIRNR000447"/>
    </source>
</evidence>
<organism evidence="18 19">
    <name type="scientific">Desulfallas thermosapovorans DSM 6562</name>
    <dbReference type="NCBI Taxonomy" id="1121431"/>
    <lineage>
        <taxon>Bacteria</taxon>
        <taxon>Bacillati</taxon>
        <taxon>Bacillota</taxon>
        <taxon>Clostridia</taxon>
        <taxon>Eubacteriales</taxon>
        <taxon>Desulfallaceae</taxon>
        <taxon>Desulfallas</taxon>
    </lineage>
</organism>
<keyword evidence="7" id="KW-0276">Fatty acid metabolism</keyword>
<dbReference type="CDD" id="cd00834">
    <property type="entry name" value="KAS_I_II"/>
    <property type="match status" value="1"/>
</dbReference>
<dbReference type="NCBIfam" id="NF004970">
    <property type="entry name" value="PRK06333.1"/>
    <property type="match status" value="1"/>
</dbReference>
<feature type="domain" description="Ketosynthase family 3 (KS3)" evidence="17">
    <location>
        <begin position="2"/>
        <end position="410"/>
    </location>
</feature>
<dbReference type="InterPro" id="IPR020841">
    <property type="entry name" value="PKS_Beta-ketoAc_synthase_dom"/>
</dbReference>
<comment type="catalytic activity">
    <reaction evidence="13 14">
        <text>a fatty acyl-[ACP] + malonyl-[ACP] + H(+) = a 3-oxoacyl-[ACP] + holo-[ACP] + CO2</text>
        <dbReference type="Rhea" id="RHEA:22836"/>
        <dbReference type="Rhea" id="RHEA-COMP:9623"/>
        <dbReference type="Rhea" id="RHEA-COMP:9685"/>
        <dbReference type="Rhea" id="RHEA-COMP:9916"/>
        <dbReference type="Rhea" id="RHEA-COMP:14125"/>
        <dbReference type="ChEBI" id="CHEBI:15378"/>
        <dbReference type="ChEBI" id="CHEBI:16526"/>
        <dbReference type="ChEBI" id="CHEBI:64479"/>
        <dbReference type="ChEBI" id="CHEBI:78449"/>
        <dbReference type="ChEBI" id="CHEBI:78776"/>
        <dbReference type="ChEBI" id="CHEBI:138651"/>
    </reaction>
</comment>
<dbReference type="GO" id="GO:0004315">
    <property type="term" value="F:3-oxoacyl-[acyl-carrier-protein] synthase activity"/>
    <property type="evidence" value="ECO:0007669"/>
    <property type="project" value="UniProtKB-UniRule"/>
</dbReference>
<dbReference type="PANTHER" id="PTHR11712">
    <property type="entry name" value="POLYKETIDE SYNTHASE-RELATED"/>
    <property type="match status" value="1"/>
</dbReference>
<evidence type="ECO:0000256" key="9">
    <source>
        <dbReference type="ARBA" id="ARBA00023160"/>
    </source>
</evidence>
<reference evidence="18 19" key="1">
    <citation type="submission" date="2019-07" db="EMBL/GenBank/DDBJ databases">
        <title>Genomic Encyclopedia of Type Strains, Phase I: the one thousand microbial genomes (KMG-I) project.</title>
        <authorList>
            <person name="Kyrpides N."/>
        </authorList>
    </citation>
    <scope>NUCLEOTIDE SEQUENCE [LARGE SCALE GENOMIC DNA]</scope>
    <source>
        <strain evidence="18 19">DSM 6562</strain>
    </source>
</reference>
<dbReference type="Pfam" id="PF00109">
    <property type="entry name" value="ketoacyl-synt"/>
    <property type="match status" value="1"/>
</dbReference>
<dbReference type="Pfam" id="PF02801">
    <property type="entry name" value="Ketoacyl-synt_C"/>
    <property type="match status" value="1"/>
</dbReference>
<keyword evidence="10 14" id="KW-0012">Acyltransferase</keyword>
<evidence type="ECO:0000259" key="17">
    <source>
        <dbReference type="PROSITE" id="PS52004"/>
    </source>
</evidence>
<comment type="caution">
    <text evidence="18">The sequence shown here is derived from an EMBL/GenBank/DDBJ whole genome shotgun (WGS) entry which is preliminary data.</text>
</comment>
<dbReference type="Proteomes" id="UP000323166">
    <property type="component" value="Unassembled WGS sequence"/>
</dbReference>
<keyword evidence="6 14" id="KW-0808">Transferase</keyword>
<evidence type="ECO:0000256" key="11">
    <source>
        <dbReference type="ARBA" id="ARBA00024006"/>
    </source>
</evidence>